<dbReference type="AlphaFoldDB" id="A0A2S2C237"/>
<accession>A0A2S2C237</accession>
<dbReference type="EMBL" id="CP021354">
    <property type="protein sequence ID" value="AWK74932.1"/>
    <property type="molecule type" value="Genomic_DNA"/>
</dbReference>
<sequence length="86" mass="9250">MPSSTGLVTAYASAVYPSGGRVTPKGKRPGCPPYDAERTRKGLRGIPTCDTCGNDYDKAFTITRGDRSAVFDSFECASQAMAPRRR</sequence>
<keyword evidence="3" id="KW-1185">Reference proteome</keyword>
<evidence type="ECO:0000313" key="2">
    <source>
        <dbReference type="EMBL" id="AWK74932.1"/>
    </source>
</evidence>
<name>A0A2S2C237_9NOCA</name>
<reference evidence="2 3" key="1">
    <citation type="submission" date="2017-05" db="EMBL/GenBank/DDBJ databases">
        <title>Isolation of Rhodococcus sp. S2-17 biodegrading of BP-3.</title>
        <authorList>
            <person name="Lee Y."/>
            <person name="Kim K.H."/>
            <person name="Chun B.H."/>
            <person name="Jung H.S."/>
            <person name="Jeon C.O."/>
        </authorList>
    </citation>
    <scope>NUCLEOTIDE SEQUENCE [LARGE SCALE GENOMIC DNA]</scope>
    <source>
        <strain evidence="2 3">S2-17</strain>
    </source>
</reference>
<dbReference type="KEGG" id="roz:CBI38_28590"/>
<organism evidence="2 3">
    <name type="scientific">Rhodococcus oxybenzonivorans</name>
    <dbReference type="NCBI Taxonomy" id="1990687"/>
    <lineage>
        <taxon>Bacteria</taxon>
        <taxon>Bacillati</taxon>
        <taxon>Actinomycetota</taxon>
        <taxon>Actinomycetes</taxon>
        <taxon>Mycobacteriales</taxon>
        <taxon>Nocardiaceae</taxon>
        <taxon>Rhodococcus</taxon>
    </lineage>
</organism>
<proteinExistence type="predicted"/>
<dbReference type="OrthoDB" id="163862at2"/>
<gene>
    <name evidence="2" type="ORF">CBI38_28590</name>
</gene>
<protein>
    <submittedName>
        <fullName evidence="2">Uncharacterized protein</fullName>
    </submittedName>
</protein>
<dbReference type="Proteomes" id="UP000245711">
    <property type="component" value="Chromosome"/>
</dbReference>
<feature type="region of interest" description="Disordered" evidence="1">
    <location>
        <begin position="19"/>
        <end position="39"/>
    </location>
</feature>
<evidence type="ECO:0000313" key="3">
    <source>
        <dbReference type="Proteomes" id="UP000245711"/>
    </source>
</evidence>
<evidence type="ECO:0000256" key="1">
    <source>
        <dbReference type="SAM" id="MobiDB-lite"/>
    </source>
</evidence>